<name>A0A4D4MYH3_STRAX</name>
<evidence type="ECO:0000313" key="2">
    <source>
        <dbReference type="EMBL" id="GDY76107.1"/>
    </source>
</evidence>
<feature type="compositionally biased region" description="Basic and acidic residues" evidence="1">
    <location>
        <begin position="76"/>
        <end position="85"/>
    </location>
</feature>
<sequence>MPYLKQIWGDANWQLFSVTDPTPLADPPAVVDRAEQGELTIEVQKAGRVLIRIPYSPWLGLVDAEGKSVKPPQETAESKHREEGTPKTYDNVNGCLMEEEQDESGDNWTVLLAPGKGTYRLAAPYQLPRGTPCPEELR</sequence>
<accession>A0A4D4MYH3</accession>
<evidence type="ECO:0000256" key="1">
    <source>
        <dbReference type="SAM" id="MobiDB-lite"/>
    </source>
</evidence>
<feature type="region of interest" description="Disordered" evidence="1">
    <location>
        <begin position="64"/>
        <end position="92"/>
    </location>
</feature>
<reference evidence="2 3" key="1">
    <citation type="submission" date="2019-04" db="EMBL/GenBank/DDBJ databases">
        <title>Draft genome sequences of Streptomyces avermitilis ATCC 31267.</title>
        <authorList>
            <person name="Komaki H."/>
            <person name="Tamura T."/>
            <person name="Hosoyama A."/>
        </authorList>
    </citation>
    <scope>NUCLEOTIDE SEQUENCE [LARGE SCALE GENOMIC DNA]</scope>
    <source>
        <strain evidence="2 3">ATCC 31267</strain>
    </source>
</reference>
<comment type="caution">
    <text evidence="2">The sequence shown here is derived from an EMBL/GenBank/DDBJ whole genome shotgun (WGS) entry which is preliminary data.</text>
</comment>
<organism evidence="2 3">
    <name type="scientific">Streptomyces avermitilis</name>
    <dbReference type="NCBI Taxonomy" id="33903"/>
    <lineage>
        <taxon>Bacteria</taxon>
        <taxon>Bacillati</taxon>
        <taxon>Actinomycetota</taxon>
        <taxon>Actinomycetes</taxon>
        <taxon>Kitasatosporales</taxon>
        <taxon>Streptomycetaceae</taxon>
        <taxon>Streptomyces</taxon>
    </lineage>
</organism>
<protein>
    <submittedName>
        <fullName evidence="2">Uncharacterized protein</fullName>
    </submittedName>
</protein>
<dbReference type="Proteomes" id="UP000299211">
    <property type="component" value="Unassembled WGS sequence"/>
</dbReference>
<dbReference type="EMBL" id="BJHY01000001">
    <property type="protein sequence ID" value="GDY76107.1"/>
    <property type="molecule type" value="Genomic_DNA"/>
</dbReference>
<gene>
    <name evidence="2" type="ORF">SAV31267_055920</name>
</gene>
<evidence type="ECO:0000313" key="3">
    <source>
        <dbReference type="Proteomes" id="UP000299211"/>
    </source>
</evidence>
<proteinExistence type="predicted"/>
<dbReference type="AlphaFoldDB" id="A0A4D4MYH3"/>